<dbReference type="SMART" id="SM00557">
    <property type="entry name" value="IG_FLMN"/>
    <property type="match status" value="18"/>
</dbReference>
<feature type="repeat" description="Filamin" evidence="3">
    <location>
        <begin position="628"/>
        <end position="721"/>
    </location>
</feature>
<dbReference type="InParanoid" id="A0A2R2MQV6"/>
<feature type="repeat" description="Filamin" evidence="3">
    <location>
        <begin position="1221"/>
        <end position="1313"/>
    </location>
</feature>
<dbReference type="FunCoup" id="A0A2R2MQV6">
    <property type="interactions" value="4"/>
</dbReference>
<keyword evidence="2" id="KW-0677">Repeat</keyword>
<name>A0A2R2MQV6_LINAN</name>
<dbReference type="PANTHER" id="PTHR38537">
    <property type="entry name" value="JITTERBUG, ISOFORM N"/>
    <property type="match status" value="1"/>
</dbReference>
<evidence type="ECO:0000313" key="4">
    <source>
        <dbReference type="Proteomes" id="UP000085678"/>
    </source>
</evidence>
<feature type="repeat" description="Filamin" evidence="3">
    <location>
        <begin position="269"/>
        <end position="363"/>
    </location>
</feature>
<dbReference type="PROSITE" id="PS50194">
    <property type="entry name" value="FILAMIN_REPEAT"/>
    <property type="match status" value="18"/>
</dbReference>
<dbReference type="FunFam" id="2.60.40.10:FF:001145">
    <property type="entry name" value="Jitterbug, isoform I"/>
    <property type="match status" value="1"/>
</dbReference>
<feature type="repeat" description="Filamin" evidence="3">
    <location>
        <begin position="1104"/>
        <end position="1196"/>
    </location>
</feature>
<dbReference type="SUPFAM" id="SSF81296">
    <property type="entry name" value="E set domains"/>
    <property type="match status" value="18"/>
</dbReference>
<feature type="repeat" description="Filamin" evidence="3">
    <location>
        <begin position="808"/>
        <end position="904"/>
    </location>
</feature>
<accession>A0A2R2MQV6</accession>
<feature type="repeat" description="Filamin" evidence="3">
    <location>
        <begin position="729"/>
        <end position="810"/>
    </location>
</feature>
<reference evidence="5" key="1">
    <citation type="submission" date="2025-08" db="UniProtKB">
        <authorList>
            <consortium name="RefSeq"/>
        </authorList>
    </citation>
    <scope>IDENTIFICATION</scope>
    <source>
        <tissue evidence="5">Gonads</tissue>
    </source>
</reference>
<dbReference type="InterPro" id="IPR014756">
    <property type="entry name" value="Ig_E-set"/>
</dbReference>
<feature type="repeat" description="Filamin" evidence="3">
    <location>
        <begin position="1416"/>
        <end position="1509"/>
    </location>
</feature>
<feature type="repeat" description="Filamin" evidence="3">
    <location>
        <begin position="91"/>
        <end position="185"/>
    </location>
</feature>
<comment type="similarity">
    <text evidence="1">Belongs to the filamin family.</text>
</comment>
<feature type="repeat" description="Filamin" evidence="3">
    <location>
        <begin position="1604"/>
        <end position="1700"/>
    </location>
</feature>
<feature type="repeat" description="Filamin" evidence="3">
    <location>
        <begin position="1510"/>
        <end position="1603"/>
    </location>
</feature>
<dbReference type="OrthoDB" id="18740at2759"/>
<feature type="repeat" description="Filamin" evidence="3">
    <location>
        <begin position="538"/>
        <end position="630"/>
    </location>
</feature>
<evidence type="ECO:0000313" key="5">
    <source>
        <dbReference type="RefSeq" id="XP_023932625.1"/>
    </source>
</evidence>
<dbReference type="InterPro" id="IPR044801">
    <property type="entry name" value="Filamin"/>
</dbReference>
<feature type="repeat" description="Filamin" evidence="3">
    <location>
        <begin position="361"/>
        <end position="450"/>
    </location>
</feature>
<feature type="repeat" description="Filamin" evidence="3">
    <location>
        <begin position="181"/>
        <end position="271"/>
    </location>
</feature>
<dbReference type="GO" id="GO:0051015">
    <property type="term" value="F:actin filament binding"/>
    <property type="evidence" value="ECO:0007669"/>
    <property type="project" value="InterPro"/>
</dbReference>
<dbReference type="InterPro" id="IPR001298">
    <property type="entry name" value="Filamin/ABP280_rpt"/>
</dbReference>
<feature type="repeat" description="Filamin" evidence="3">
    <location>
        <begin position="448"/>
        <end position="540"/>
    </location>
</feature>
<dbReference type="InterPro" id="IPR013783">
    <property type="entry name" value="Ig-like_fold"/>
</dbReference>
<evidence type="ECO:0000256" key="1">
    <source>
        <dbReference type="ARBA" id="ARBA00009238"/>
    </source>
</evidence>
<dbReference type="Pfam" id="PF00630">
    <property type="entry name" value="Filamin"/>
    <property type="match status" value="18"/>
</dbReference>
<dbReference type="GO" id="GO:0030036">
    <property type="term" value="P:actin cytoskeleton organization"/>
    <property type="evidence" value="ECO:0007669"/>
    <property type="project" value="InterPro"/>
</dbReference>
<dbReference type="PANTHER" id="PTHR38537:SF16">
    <property type="entry name" value="CALPONIN-HOMOLOGY (CH) DOMAIN-CONTAINING PROTEIN"/>
    <property type="match status" value="1"/>
</dbReference>
<evidence type="ECO:0000256" key="2">
    <source>
        <dbReference type="ARBA" id="ARBA00022737"/>
    </source>
</evidence>
<dbReference type="GeneID" id="106166693"/>
<dbReference type="RefSeq" id="XP_023932625.1">
    <property type="nucleotide sequence ID" value="XM_024076857.1"/>
</dbReference>
<dbReference type="STRING" id="7574.A0A2R2MQV6"/>
<dbReference type="Proteomes" id="UP000085678">
    <property type="component" value="Unplaced"/>
</dbReference>
<organism evidence="4 5">
    <name type="scientific">Lingula anatina</name>
    <name type="common">Brachiopod</name>
    <name type="synonym">Lingula unguis</name>
    <dbReference type="NCBI Taxonomy" id="7574"/>
    <lineage>
        <taxon>Eukaryota</taxon>
        <taxon>Metazoa</taxon>
        <taxon>Spiralia</taxon>
        <taxon>Lophotrochozoa</taxon>
        <taxon>Brachiopoda</taxon>
        <taxon>Linguliformea</taxon>
        <taxon>Lingulata</taxon>
        <taxon>Lingulida</taxon>
        <taxon>Linguloidea</taxon>
        <taxon>Lingulidae</taxon>
        <taxon>Lingula</taxon>
    </lineage>
</organism>
<dbReference type="InterPro" id="IPR017868">
    <property type="entry name" value="Filamin/ABP280_repeat-like"/>
</dbReference>
<sequence>MVARQPEPHIQTDVGQTKVINVASCLPADCTDAGTGTYRCEIYHNNKLVPVTLSEERNKVHKVHFTPEGAGLYKISCYFNENEVKGSPYTLEIVDTNAVMTTGDGLKTAAVNHTAKFTVTTHAAGGGEPTVTITAPSGKRISTKIVETGKNVFQVEYTPTEIGEHDVEVVFYGKQVYSGQTQIYNAGKVQVAGIQKHAVKGVPVDFEIDASSAGSGNLEIIVNNGVIPCKVHNLGNRKFLASFLPIDPVSHVVEMRFNGESVPGSPWVMEVIDASKVRTVGEVSQLIPVHRKAEIALNTTASGKGAFDVKVTGPNGVIVPSKLIDNRNGNYKVEYVPNEVGSHQLDILFGGQPIVGSPFLAKAYDPSAIRVTKLPDGHIGKTVEFEVDVTRAGEGQLEIMVNQGAVPNSVQMLRKGVFRVVFVPRTPADHEVDIKFNGDRVPSCPMISKVRDASHIALSGFHNAVSVRKPAGFRIKGAQYHNDLKVFITWPDGRDVPVHVVDSGDSTYRVDWTASLVGDYQVNVLYSGTHIPGSPFLTRACDPSKVQVSNVGPGRVGKPTTFNIDASRAGAGNLEIIVSARNENVPNFVQQEGGQARFNVSFTPQVSDTHVVSMKFNGDPVPGSPFHCAIVDGSKCSVSGDGLSRVPVNKMTWFVVDPHGTDADCIVEITAPSGRVVPARVTGSPNTGFRIEFTPTEVGRHQTKIFYADTEVKGSPFFCDAYDAGKVILEQVRNGLIDTPVHMEVDASQAGEGSLEADVRSRNVQVPSEIKPKGNGMYDLSFVPRDMNTHVVNLFFNEEHARNSPWMVDIIDASHVTASGDGLRLAPVQHVAWFEVDTHGPAEAPIGVKITAPSGATVPCRVTPKPGTVNQFIGEYTPIEPGRHLVEIKYGTASIVGSPFACEAYDASRVRVTDTDYSGRVNQQLGFTVDSSLAGQGTIDAQVTAPSGRLVRLNRERLSNTLHRFTYMPEEPGDHQVEVTFNYEKIPGCPFKVFTQEVVPRTEVDMLRTSLPRESSMRDMRDGGMRETTTRRTSYFMIQPQGTQYNLRDMTCIVQAPNGNQVPAKIVQTPEGDFRAEYSSPYTGRHIVEIFFCGQPIKGSPFYVDIYDPDRVRVERLEEEAFVQKETGINIKWEDAGKAEVTIKLIGPSGQNIPFTTHNTPEGTKVNYVPTEFGTYRIHVFYGGQEISGSPFIQEVREQPLYATVQRQTIETQRSGSPYTQDVRSIAHISAYGDGLYKGEEDQPATFMVDSKGMKGDLFVQVDGPNSIAKCNIDPERDGLYAVTYVPVEVGMYNIQVKWNGMEIPGSPFHPRIVDARKVKVLGGWQSFLDSNNQVRLSVGEAKRVAFDCSEAGPGKLKAEVIGPAGRLPVEIENTSDFTKTVIFTPTVEGEYKISLWWSEVALPKSPYKGLAAGHRLPVDHTKVTMTGRGLKEAKVGHEAEFVIDGSQAGAGTPEVSMTGVKEDIHVKVKSLGGDKYRCTYTAQSAGAYLLNIQWSHRQVKGAPFKVNVSAGGDASKVVASGEGLRTGIMSKEIKSIIDTRRAGPGELTAHCMGPSRAAHVELFDHRDGTFSMSVKPQEAGKHILTVKYGGEHIQGSPYVLRVSGAPDASKVRVSGPGVSHGILARYQSRFLVDTKGAGAGQLTVRIRGPKGAFRVEMQRESQKDRTILCRYDPTEVGDYIIHVKWSGEHVPGSPFQVRICDTEEEYERYMHELRTGVALQGRPGSGGYSTLPSSHGYGTMHSNGGYWNGHPDATYATYDFRS</sequence>
<feature type="repeat" description="Filamin" evidence="3">
    <location>
        <begin position="1"/>
        <end position="93"/>
    </location>
</feature>
<gene>
    <name evidence="5" type="primary">LOC106166693</name>
</gene>
<feature type="repeat" description="Filamin" evidence="3">
    <location>
        <begin position="1010"/>
        <end position="1106"/>
    </location>
</feature>
<keyword evidence="4" id="KW-1185">Reference proteome</keyword>
<dbReference type="KEGG" id="lak:106166693"/>
<proteinExistence type="inferred from homology"/>
<feature type="repeat" description="Filamin" evidence="3">
    <location>
        <begin position="1311"/>
        <end position="1412"/>
    </location>
</feature>
<evidence type="ECO:0000256" key="3">
    <source>
        <dbReference type="PROSITE-ProRule" id="PRU00087"/>
    </source>
</evidence>
<protein>
    <submittedName>
        <fullName evidence="5">Filamin-C</fullName>
    </submittedName>
</protein>
<dbReference type="Gene3D" id="2.60.40.10">
    <property type="entry name" value="Immunoglobulins"/>
    <property type="match status" value="18"/>
</dbReference>
<feature type="repeat" description="Filamin" evidence="3">
    <location>
        <begin position="902"/>
        <end position="995"/>
    </location>
</feature>